<feature type="transmembrane region" description="Helical" evidence="2">
    <location>
        <begin position="79"/>
        <end position="97"/>
    </location>
</feature>
<gene>
    <name evidence="3" type="ORF">A5792_29120</name>
</gene>
<reference evidence="4" key="1">
    <citation type="submission" date="2016-06" db="EMBL/GenBank/DDBJ databases">
        <authorList>
            <person name="Sutton G."/>
            <person name="Brinkac L."/>
            <person name="Sanka R."/>
            <person name="Adams M."/>
            <person name="Lau E."/>
            <person name="Mehaffy C."/>
            <person name="Tameris M."/>
            <person name="Hatherill M."/>
            <person name="Hanekom W."/>
            <person name="Mahomed H."/>
            <person name="Mcshane H."/>
        </authorList>
    </citation>
    <scope>NUCLEOTIDE SEQUENCE [LARGE SCALE GENOMIC DNA]</scope>
    <source>
        <strain evidence="4">852002-51209_SCH5440388</strain>
    </source>
</reference>
<dbReference type="EMBL" id="LZSO01000038">
    <property type="protein sequence ID" value="OBB25136.1"/>
    <property type="molecule type" value="Genomic_DNA"/>
</dbReference>
<dbReference type="OrthoDB" id="4773013at2"/>
<feature type="transmembrane region" description="Helical" evidence="2">
    <location>
        <begin position="135"/>
        <end position="153"/>
    </location>
</feature>
<feature type="transmembrane region" description="Helical" evidence="2">
    <location>
        <begin position="32"/>
        <end position="50"/>
    </location>
</feature>
<proteinExistence type="predicted"/>
<dbReference type="STRING" id="43304.GCA_001403655_02477"/>
<evidence type="ECO:0008006" key="5">
    <source>
        <dbReference type="Google" id="ProtNLM"/>
    </source>
</evidence>
<keyword evidence="2" id="KW-0812">Transmembrane</keyword>
<evidence type="ECO:0000256" key="1">
    <source>
        <dbReference type="SAM" id="MobiDB-lite"/>
    </source>
</evidence>
<accession>A0A1A0QSK1</accession>
<evidence type="ECO:0000256" key="2">
    <source>
        <dbReference type="SAM" id="Phobius"/>
    </source>
</evidence>
<name>A0A1A0QSK1_MYCPR</name>
<organism evidence="3 4">
    <name type="scientific">Mycolicibacterium peregrinum</name>
    <name type="common">Mycobacterium peregrinum</name>
    <dbReference type="NCBI Taxonomy" id="43304"/>
    <lineage>
        <taxon>Bacteria</taxon>
        <taxon>Bacillati</taxon>
        <taxon>Actinomycetota</taxon>
        <taxon>Actinomycetes</taxon>
        <taxon>Mycobacteriales</taxon>
        <taxon>Mycobacteriaceae</taxon>
        <taxon>Mycolicibacterium</taxon>
    </lineage>
</organism>
<feature type="region of interest" description="Disordered" evidence="1">
    <location>
        <begin position="173"/>
        <end position="221"/>
    </location>
</feature>
<keyword evidence="2" id="KW-0472">Membrane</keyword>
<dbReference type="RefSeq" id="WP_064935772.1">
    <property type="nucleotide sequence ID" value="NZ_LZSO01000038.1"/>
</dbReference>
<dbReference type="AlphaFoldDB" id="A0A1A0QSK1"/>
<dbReference type="Proteomes" id="UP000093902">
    <property type="component" value="Unassembled WGS sequence"/>
</dbReference>
<evidence type="ECO:0000313" key="3">
    <source>
        <dbReference type="EMBL" id="OBB25136.1"/>
    </source>
</evidence>
<keyword evidence="2" id="KW-1133">Transmembrane helix</keyword>
<protein>
    <recommendedName>
        <fullName evidence="5">Transmembrane protein</fullName>
    </recommendedName>
</protein>
<feature type="compositionally biased region" description="Basic and acidic residues" evidence="1">
    <location>
        <begin position="204"/>
        <end position="221"/>
    </location>
</feature>
<sequence>MWLLSNESDFDRFKDDLAAVERKVTREFDTGPRAMVVAILVFVVLLSFVLPHTGTTKGFDVLVGDATAVSDGISLPSRVFTWLALVFSVGFSTLALITRRWALAWTALAGSAVASALGMLAVWSRQTAAGHPGPGIGLIIGWLAVIVLTFHWARVVWSRTALQLAAEEDRRREAAKHQQHGVLGIPMPGDGKADVTKTNVTKNDVTKTEAAGEKPDQPDQA</sequence>
<evidence type="ECO:0000313" key="4">
    <source>
        <dbReference type="Proteomes" id="UP000093902"/>
    </source>
</evidence>
<feature type="transmembrane region" description="Helical" evidence="2">
    <location>
        <begin position="104"/>
        <end position="123"/>
    </location>
</feature>
<comment type="caution">
    <text evidence="3">The sequence shown here is derived from an EMBL/GenBank/DDBJ whole genome shotgun (WGS) entry which is preliminary data.</text>
</comment>